<evidence type="ECO:0000313" key="3">
    <source>
        <dbReference type="EMBL" id="CAB4186789.1"/>
    </source>
</evidence>
<reference evidence="2" key="1">
    <citation type="submission" date="2020-04" db="EMBL/GenBank/DDBJ databases">
        <authorList>
            <person name="Chiriac C."/>
            <person name="Salcher M."/>
            <person name="Ghai R."/>
            <person name="Kavagutti S V."/>
        </authorList>
    </citation>
    <scope>NUCLEOTIDE SEQUENCE</scope>
</reference>
<dbReference type="EMBL" id="LR796776">
    <property type="protein sequence ID" value="CAB4165559.1"/>
    <property type="molecule type" value="Genomic_DNA"/>
</dbReference>
<proteinExistence type="predicted"/>
<name>A0A6J5P175_9CAUD</name>
<dbReference type="EMBL" id="LR797502">
    <property type="protein sequence ID" value="CAB4220477.1"/>
    <property type="molecule type" value="Genomic_DNA"/>
</dbReference>
<gene>
    <name evidence="3" type="ORF">UFOVP1146_135</name>
    <name evidence="4" type="ORF">UFOVP1638_8</name>
    <name evidence="1" type="ORF">UFOVP812_48</name>
    <name evidence="2" type="ORF">UFOVP818_95</name>
</gene>
<evidence type="ECO:0000313" key="4">
    <source>
        <dbReference type="EMBL" id="CAB4220477.1"/>
    </source>
</evidence>
<protein>
    <submittedName>
        <fullName evidence="2">Uncharacterized protein</fullName>
    </submittedName>
</protein>
<dbReference type="EMBL" id="LR797099">
    <property type="protein sequence ID" value="CAB4186789.1"/>
    <property type="molecule type" value="Genomic_DNA"/>
</dbReference>
<dbReference type="EMBL" id="LR796758">
    <property type="protein sequence ID" value="CAB4163740.1"/>
    <property type="molecule type" value="Genomic_DNA"/>
</dbReference>
<evidence type="ECO:0000313" key="2">
    <source>
        <dbReference type="EMBL" id="CAB4165559.1"/>
    </source>
</evidence>
<organism evidence="2">
    <name type="scientific">uncultured Caudovirales phage</name>
    <dbReference type="NCBI Taxonomy" id="2100421"/>
    <lineage>
        <taxon>Viruses</taxon>
        <taxon>Duplodnaviria</taxon>
        <taxon>Heunggongvirae</taxon>
        <taxon>Uroviricota</taxon>
        <taxon>Caudoviricetes</taxon>
        <taxon>Peduoviridae</taxon>
        <taxon>Maltschvirus</taxon>
        <taxon>Maltschvirus maltsch</taxon>
    </lineage>
</organism>
<sequence>MRKILLLVICLCVLQPATAALLNPISVAITGGQWLFREQIKFYQIRVESQGNTFDEAKQEGLRLAVELAVGALVLSEGQVVNGESKRREIITYASGYVDKFEIVERDTTRASTKLVMDVWVGESRIANRLLNNSATAGRVDGEKLAVRVESIIHERQSGDRVLSAVLQDFPRRSFNIKLLTTQVSLTNLRQVAIKIPFEISWNYNYLLSLYEALEKVGVSGTCSTANIFLDMSKCNREQNDRSFLNMHLRPPENLIMGWTGRVGFDDDEKLKSLHRTMVRGGPAIQLTVKNTQGIPVYNTCGYMQELDHNVIGGQITNNRFILFHGREASISGALVLSSSIELDIRRNPAVLEQLDTIELRVVPKTDCPKQ</sequence>
<accession>A0A6J5P175</accession>
<evidence type="ECO:0000313" key="1">
    <source>
        <dbReference type="EMBL" id="CAB4163740.1"/>
    </source>
</evidence>